<accession>A0A6C0JX41</accession>
<name>A0A6C0JX41_9ZZZZ</name>
<reference evidence="1" key="1">
    <citation type="journal article" date="2020" name="Nature">
        <title>Giant virus diversity and host interactions through global metagenomics.</title>
        <authorList>
            <person name="Schulz F."/>
            <person name="Roux S."/>
            <person name="Paez-Espino D."/>
            <person name="Jungbluth S."/>
            <person name="Walsh D.A."/>
            <person name="Denef V.J."/>
            <person name="McMahon K.D."/>
            <person name="Konstantinidis K.T."/>
            <person name="Eloe-Fadrosh E.A."/>
            <person name="Kyrpides N.C."/>
            <person name="Woyke T."/>
        </authorList>
    </citation>
    <scope>NUCLEOTIDE SEQUENCE</scope>
    <source>
        <strain evidence="1">GVMAG-S-1074260-58</strain>
    </source>
</reference>
<sequence>MKIQTIFILNKREPTKLLSSFKKWYNLHERLIRYKPELLNNMTDESFIYFVIKHYTNIETFFFKNSKF</sequence>
<dbReference type="AlphaFoldDB" id="A0A6C0JX41"/>
<protein>
    <submittedName>
        <fullName evidence="1">Uncharacterized protein</fullName>
    </submittedName>
</protein>
<proteinExistence type="predicted"/>
<dbReference type="EMBL" id="MN740710">
    <property type="protein sequence ID" value="QHU09376.1"/>
    <property type="molecule type" value="Genomic_DNA"/>
</dbReference>
<organism evidence="1">
    <name type="scientific">viral metagenome</name>
    <dbReference type="NCBI Taxonomy" id="1070528"/>
    <lineage>
        <taxon>unclassified sequences</taxon>
        <taxon>metagenomes</taxon>
        <taxon>organismal metagenomes</taxon>
    </lineage>
</organism>
<evidence type="ECO:0000313" key="1">
    <source>
        <dbReference type="EMBL" id="QHU09376.1"/>
    </source>
</evidence>